<sequence>MAGQRARLQIISLTAAIVIGTLGIVGNSADILSLFTTIGLVGTAAVLAAAVGIAAFIDIFRARHYPSPQESPRSERAIVAEKAIGVTATVMAVVLATLAILQAPAGQGNDNPGAAASTTSNDQRLPIGTTAATPVLGFEFWQDGARPPVRTSRDPGYDVAQVRLQPKPFEIHLPRRGADVGVRIVAWLDRSIFDLANGRRTADTSYFRPGTGYADHSYGETGLFLGKEGHNHFARDRIVDAVGNSPQMEKFFVKSIRAPQSEIFPPGVALTIFIDKNSNTTIDDGEYEYAELEFQ</sequence>
<name>A0A511MLI0_9NOCA</name>
<gene>
    <name evidence="2" type="ORF">NN4_55170</name>
</gene>
<comment type="caution">
    <text evidence="2">The sequence shown here is derived from an EMBL/GenBank/DDBJ whole genome shotgun (WGS) entry which is preliminary data.</text>
</comment>
<reference evidence="2 3" key="1">
    <citation type="submission" date="2019-07" db="EMBL/GenBank/DDBJ databases">
        <title>Whole genome shotgun sequence of Nocardia ninae NBRC 108245.</title>
        <authorList>
            <person name="Hosoyama A."/>
            <person name="Uohara A."/>
            <person name="Ohji S."/>
            <person name="Ichikawa N."/>
        </authorList>
    </citation>
    <scope>NUCLEOTIDE SEQUENCE [LARGE SCALE GENOMIC DNA]</scope>
    <source>
        <strain evidence="2 3">NBRC 108245</strain>
    </source>
</reference>
<dbReference type="RefSeq" id="WP_147137251.1">
    <property type="nucleotide sequence ID" value="NZ_BJXA01000044.1"/>
</dbReference>
<feature type="transmembrane region" description="Helical" evidence="1">
    <location>
        <begin position="78"/>
        <end position="101"/>
    </location>
</feature>
<dbReference type="Proteomes" id="UP000321424">
    <property type="component" value="Unassembled WGS sequence"/>
</dbReference>
<dbReference type="AlphaFoldDB" id="A0A511MLI0"/>
<dbReference type="OrthoDB" id="5518003at2"/>
<dbReference type="EMBL" id="BJXA01000044">
    <property type="protein sequence ID" value="GEM40998.1"/>
    <property type="molecule type" value="Genomic_DNA"/>
</dbReference>
<feature type="transmembrane region" description="Helical" evidence="1">
    <location>
        <begin position="7"/>
        <end position="25"/>
    </location>
</feature>
<keyword evidence="3" id="KW-1185">Reference proteome</keyword>
<accession>A0A511MLI0</accession>
<keyword evidence="1" id="KW-0812">Transmembrane</keyword>
<keyword evidence="1" id="KW-1133">Transmembrane helix</keyword>
<organism evidence="2 3">
    <name type="scientific">Nocardia ninae NBRC 108245</name>
    <dbReference type="NCBI Taxonomy" id="1210091"/>
    <lineage>
        <taxon>Bacteria</taxon>
        <taxon>Bacillati</taxon>
        <taxon>Actinomycetota</taxon>
        <taxon>Actinomycetes</taxon>
        <taxon>Mycobacteriales</taxon>
        <taxon>Nocardiaceae</taxon>
        <taxon>Nocardia</taxon>
    </lineage>
</organism>
<evidence type="ECO:0000256" key="1">
    <source>
        <dbReference type="SAM" id="Phobius"/>
    </source>
</evidence>
<evidence type="ECO:0000313" key="2">
    <source>
        <dbReference type="EMBL" id="GEM40998.1"/>
    </source>
</evidence>
<proteinExistence type="predicted"/>
<protein>
    <submittedName>
        <fullName evidence="2">Uncharacterized protein</fullName>
    </submittedName>
</protein>
<evidence type="ECO:0000313" key="3">
    <source>
        <dbReference type="Proteomes" id="UP000321424"/>
    </source>
</evidence>
<feature type="transmembrane region" description="Helical" evidence="1">
    <location>
        <begin position="31"/>
        <end position="57"/>
    </location>
</feature>
<keyword evidence="1" id="KW-0472">Membrane</keyword>